<sequence>MSISGGCRCGAVRYELAIEAIPPAYACHCLQCQTWSGSAFSEQLLLREDQVSVVGPVVRYDLTTEDRTSQQRMCGTCHTRLYNTNTRRPGIAVIRAGTLDESHRIEVAAHIWVKRKQPWLALPEGARTWPEAAPLDDLAAALRPA</sequence>
<proteinExistence type="inferred from homology"/>
<feature type="domain" description="CENP-V/GFA" evidence="5">
    <location>
        <begin position="3"/>
        <end position="120"/>
    </location>
</feature>
<dbReference type="PANTHER" id="PTHR33337:SF33">
    <property type="entry name" value="CENP-V_GFA DOMAIN-CONTAINING PROTEIN"/>
    <property type="match status" value="1"/>
</dbReference>
<dbReference type="PANTHER" id="PTHR33337">
    <property type="entry name" value="GFA DOMAIN-CONTAINING PROTEIN"/>
    <property type="match status" value="1"/>
</dbReference>
<evidence type="ECO:0000313" key="7">
    <source>
        <dbReference type="Proteomes" id="UP001160625"/>
    </source>
</evidence>
<keyword evidence="4" id="KW-0456">Lyase</keyword>
<comment type="similarity">
    <text evidence="1">Belongs to the Gfa family.</text>
</comment>
<reference evidence="6" key="1">
    <citation type="submission" date="2023-04" db="EMBL/GenBank/DDBJ databases">
        <title>Sphingomonas sp. MAHUQ-71 isolated from rice field.</title>
        <authorList>
            <person name="Huq M.A."/>
        </authorList>
    </citation>
    <scope>NUCLEOTIDE SEQUENCE</scope>
    <source>
        <strain evidence="6">MAHUQ-71</strain>
    </source>
</reference>
<gene>
    <name evidence="6" type="ORF">QGN17_07040</name>
</gene>
<evidence type="ECO:0000259" key="5">
    <source>
        <dbReference type="PROSITE" id="PS51891"/>
    </source>
</evidence>
<dbReference type="Pfam" id="PF04828">
    <property type="entry name" value="GFA"/>
    <property type="match status" value="1"/>
</dbReference>
<dbReference type="Gene3D" id="3.90.1590.10">
    <property type="entry name" value="glutathione-dependent formaldehyde- activating enzyme (gfa)"/>
    <property type="match status" value="1"/>
</dbReference>
<name>A0ABT6MZL6_9SPHN</name>
<dbReference type="Proteomes" id="UP001160625">
    <property type="component" value="Unassembled WGS sequence"/>
</dbReference>
<dbReference type="SUPFAM" id="SSF51316">
    <property type="entry name" value="Mss4-like"/>
    <property type="match status" value="1"/>
</dbReference>
<evidence type="ECO:0000256" key="3">
    <source>
        <dbReference type="ARBA" id="ARBA00022833"/>
    </source>
</evidence>
<comment type="caution">
    <text evidence="6">The sequence shown here is derived from an EMBL/GenBank/DDBJ whole genome shotgun (WGS) entry which is preliminary data.</text>
</comment>
<protein>
    <submittedName>
        <fullName evidence="6">GFA family protein</fullName>
    </submittedName>
</protein>
<dbReference type="InterPro" id="IPR011057">
    <property type="entry name" value="Mss4-like_sf"/>
</dbReference>
<dbReference type="EMBL" id="JARYGZ010000001">
    <property type="protein sequence ID" value="MDH7638483.1"/>
    <property type="molecule type" value="Genomic_DNA"/>
</dbReference>
<dbReference type="RefSeq" id="WP_281043783.1">
    <property type="nucleotide sequence ID" value="NZ_JARYGZ010000001.1"/>
</dbReference>
<evidence type="ECO:0000256" key="1">
    <source>
        <dbReference type="ARBA" id="ARBA00005495"/>
    </source>
</evidence>
<evidence type="ECO:0000313" key="6">
    <source>
        <dbReference type="EMBL" id="MDH7638483.1"/>
    </source>
</evidence>
<dbReference type="PROSITE" id="PS51891">
    <property type="entry name" value="CENP_V_GFA"/>
    <property type="match status" value="1"/>
</dbReference>
<keyword evidence="2" id="KW-0479">Metal-binding</keyword>
<evidence type="ECO:0000256" key="2">
    <source>
        <dbReference type="ARBA" id="ARBA00022723"/>
    </source>
</evidence>
<evidence type="ECO:0000256" key="4">
    <source>
        <dbReference type="ARBA" id="ARBA00023239"/>
    </source>
</evidence>
<keyword evidence="7" id="KW-1185">Reference proteome</keyword>
<dbReference type="InterPro" id="IPR006913">
    <property type="entry name" value="CENP-V/GFA"/>
</dbReference>
<accession>A0ABT6MZL6</accession>
<keyword evidence="3" id="KW-0862">Zinc</keyword>
<organism evidence="6 7">
    <name type="scientific">Sphingomonas oryzagri</name>
    <dbReference type="NCBI Taxonomy" id="3042314"/>
    <lineage>
        <taxon>Bacteria</taxon>
        <taxon>Pseudomonadati</taxon>
        <taxon>Pseudomonadota</taxon>
        <taxon>Alphaproteobacteria</taxon>
        <taxon>Sphingomonadales</taxon>
        <taxon>Sphingomonadaceae</taxon>
        <taxon>Sphingomonas</taxon>
    </lineage>
</organism>